<dbReference type="PANTHER" id="PTHR30151:SF41">
    <property type="entry name" value="ABC TRANSPORTER PERMEASE PROTEIN"/>
    <property type="match status" value="1"/>
</dbReference>
<dbReference type="AlphaFoldDB" id="A0A7K3TL71"/>
<evidence type="ECO:0000256" key="5">
    <source>
        <dbReference type="ARBA" id="ARBA00022989"/>
    </source>
</evidence>
<feature type="transmembrane region" description="Helical" evidence="7">
    <location>
        <begin position="58"/>
        <end position="80"/>
    </location>
</feature>
<evidence type="ECO:0000256" key="1">
    <source>
        <dbReference type="ARBA" id="ARBA00004651"/>
    </source>
</evidence>
<comment type="similarity">
    <text evidence="7">Belongs to the binding-protein-dependent transport system permease family.</text>
</comment>
<keyword evidence="6 7" id="KW-0472">Membrane</keyword>
<protein>
    <submittedName>
        <fullName evidence="9">ABC transporter permease subunit</fullName>
    </submittedName>
</protein>
<evidence type="ECO:0000256" key="6">
    <source>
        <dbReference type="ARBA" id="ARBA00023136"/>
    </source>
</evidence>
<dbReference type="InterPro" id="IPR000515">
    <property type="entry name" value="MetI-like"/>
</dbReference>
<feature type="transmembrane region" description="Helical" evidence="7">
    <location>
        <begin position="275"/>
        <end position="293"/>
    </location>
</feature>
<evidence type="ECO:0000259" key="8">
    <source>
        <dbReference type="PROSITE" id="PS50928"/>
    </source>
</evidence>
<dbReference type="RefSeq" id="WP_152350393.1">
    <property type="nucleotide sequence ID" value="NZ_WBSN01000008.1"/>
</dbReference>
<dbReference type="InterPro" id="IPR035906">
    <property type="entry name" value="MetI-like_sf"/>
</dbReference>
<comment type="caution">
    <text evidence="9">The sequence shown here is derived from an EMBL/GenBank/DDBJ whole genome shotgun (WGS) entry which is preliminary data.</text>
</comment>
<evidence type="ECO:0000313" key="10">
    <source>
        <dbReference type="Proteomes" id="UP000469763"/>
    </source>
</evidence>
<dbReference type="PROSITE" id="PS50928">
    <property type="entry name" value="ABC_TM1"/>
    <property type="match status" value="1"/>
</dbReference>
<keyword evidence="2 7" id="KW-0813">Transport</keyword>
<keyword evidence="10" id="KW-1185">Reference proteome</keyword>
<proteinExistence type="inferred from homology"/>
<organism evidence="9 10">
    <name type="scientific">Bifidobacterium avesanii</name>
    <dbReference type="NCBI Taxonomy" id="1798157"/>
    <lineage>
        <taxon>Bacteria</taxon>
        <taxon>Bacillati</taxon>
        <taxon>Actinomycetota</taxon>
        <taxon>Actinomycetes</taxon>
        <taxon>Bifidobacteriales</taxon>
        <taxon>Bifidobacteriaceae</taxon>
        <taxon>Bifidobacterium</taxon>
    </lineage>
</organism>
<dbReference type="GO" id="GO:0005886">
    <property type="term" value="C:plasma membrane"/>
    <property type="evidence" value="ECO:0007669"/>
    <property type="project" value="UniProtKB-SubCell"/>
</dbReference>
<feature type="transmembrane region" description="Helical" evidence="7">
    <location>
        <begin position="107"/>
        <end position="134"/>
    </location>
</feature>
<accession>A0A7K3TL71</accession>
<dbReference type="SUPFAM" id="SSF161098">
    <property type="entry name" value="MetI-like"/>
    <property type="match status" value="1"/>
</dbReference>
<evidence type="ECO:0000256" key="2">
    <source>
        <dbReference type="ARBA" id="ARBA00022448"/>
    </source>
</evidence>
<dbReference type="GO" id="GO:0055085">
    <property type="term" value="P:transmembrane transport"/>
    <property type="evidence" value="ECO:0007669"/>
    <property type="project" value="InterPro"/>
</dbReference>
<feature type="transmembrane region" description="Helical" evidence="7">
    <location>
        <begin position="146"/>
        <end position="169"/>
    </location>
</feature>
<dbReference type="OrthoDB" id="9796361at2"/>
<comment type="subcellular location">
    <subcellularLocation>
        <location evidence="1 7">Cell membrane</location>
        <topology evidence="1 7">Multi-pass membrane protein</topology>
    </subcellularLocation>
</comment>
<dbReference type="Proteomes" id="UP000469763">
    <property type="component" value="Unassembled WGS sequence"/>
</dbReference>
<evidence type="ECO:0000313" key="9">
    <source>
        <dbReference type="EMBL" id="NEG79023.1"/>
    </source>
</evidence>
<dbReference type="PANTHER" id="PTHR30151">
    <property type="entry name" value="ALKANE SULFONATE ABC TRANSPORTER-RELATED, MEMBRANE SUBUNIT"/>
    <property type="match status" value="1"/>
</dbReference>
<feature type="domain" description="ABC transmembrane type-1" evidence="8">
    <location>
        <begin position="111"/>
        <end position="297"/>
    </location>
</feature>
<dbReference type="CDD" id="cd06261">
    <property type="entry name" value="TM_PBP2"/>
    <property type="match status" value="1"/>
</dbReference>
<dbReference type="Gene3D" id="1.10.3720.10">
    <property type="entry name" value="MetI-like"/>
    <property type="match status" value="1"/>
</dbReference>
<feature type="transmembrane region" description="Helical" evidence="7">
    <location>
        <begin position="175"/>
        <end position="196"/>
    </location>
</feature>
<reference evidence="9 10" key="1">
    <citation type="submission" date="2019-10" db="EMBL/GenBank/DDBJ databases">
        <title>Bifidobacterium from non-human primates.</title>
        <authorList>
            <person name="Modesto M."/>
        </authorList>
    </citation>
    <scope>NUCLEOTIDE SEQUENCE [LARGE SCALE GENOMIC DNA]</scope>
    <source>
        <strain evidence="9 10">TREC</strain>
    </source>
</reference>
<gene>
    <name evidence="9" type="ORF">GFD22_08605</name>
</gene>
<keyword evidence="5 7" id="KW-1133">Transmembrane helix</keyword>
<sequence>MTAITIPTLTRKTTMATAAATRKNMKEGSMADTDMADVTVYTKPAEPKIKVPKFVTNVIPGLISLVCGLAIWTFVSTYVLGQRAFLLPAPAKVLTGSLMLPDHFAPMMTALLLTTRVALFGLLLAFIIGVVTAIIMKHSKLAEKAIYPYAVILQTIPVLALVPLIGLWFGYGFASRTTVCVLFTLFPIISNTLFGLQNIDQGMVDLFQTRQASFRQRLWMLELPAALPSIFTGLKTSSGLSVVGAVVADMYFTQGTPGIGTLITVYTSRLQSTDLFAAIVMSAVLGLIVFEVFNKLSDMVIAHWHLTRSHE</sequence>
<dbReference type="EMBL" id="WHZY01000015">
    <property type="protein sequence ID" value="NEG79023.1"/>
    <property type="molecule type" value="Genomic_DNA"/>
</dbReference>
<keyword evidence="3" id="KW-1003">Cell membrane</keyword>
<name>A0A7K3TL71_9BIFI</name>
<evidence type="ECO:0000256" key="7">
    <source>
        <dbReference type="RuleBase" id="RU363032"/>
    </source>
</evidence>
<dbReference type="Pfam" id="PF00528">
    <property type="entry name" value="BPD_transp_1"/>
    <property type="match status" value="1"/>
</dbReference>
<keyword evidence="4 7" id="KW-0812">Transmembrane</keyword>
<evidence type="ECO:0000256" key="3">
    <source>
        <dbReference type="ARBA" id="ARBA00022475"/>
    </source>
</evidence>
<evidence type="ECO:0000256" key="4">
    <source>
        <dbReference type="ARBA" id="ARBA00022692"/>
    </source>
</evidence>